<evidence type="ECO:0000313" key="3">
    <source>
        <dbReference type="Proteomes" id="UP001519641"/>
    </source>
</evidence>
<dbReference type="EMBL" id="JAHEWS010000049">
    <property type="protein sequence ID" value="MBT1589616.1"/>
    <property type="molecule type" value="Genomic_DNA"/>
</dbReference>
<evidence type="ECO:0008006" key="4">
    <source>
        <dbReference type="Google" id="ProtNLM"/>
    </source>
</evidence>
<accession>A0ABS5VJF1</accession>
<keyword evidence="1" id="KW-0812">Transmembrane</keyword>
<protein>
    <recommendedName>
        <fullName evidence="4">LPXTG cell wall anchor domain-containing protein</fullName>
    </recommendedName>
</protein>
<sequence>MVDPHAGAKGELAFTGADRSLLVGLSIAAIALMLVGGLAAAAGRRRRLQREAH</sequence>
<keyword evidence="1" id="KW-1133">Transmembrane helix</keyword>
<dbReference type="Proteomes" id="UP001519641">
    <property type="component" value="Unassembled WGS sequence"/>
</dbReference>
<keyword evidence="1" id="KW-0472">Membrane</keyword>
<dbReference type="RefSeq" id="WP_214545602.1">
    <property type="nucleotide sequence ID" value="NZ_JAHEWS010000049.1"/>
</dbReference>
<gene>
    <name evidence="2" type="ORF">KK097_17525</name>
</gene>
<feature type="transmembrane region" description="Helical" evidence="1">
    <location>
        <begin position="20"/>
        <end position="41"/>
    </location>
</feature>
<name>A0ABS5VJF1_9MICO</name>
<evidence type="ECO:0000313" key="2">
    <source>
        <dbReference type="EMBL" id="MBT1589616.1"/>
    </source>
</evidence>
<reference evidence="2 3" key="1">
    <citation type="submission" date="2021-05" db="EMBL/GenBank/DDBJ databases">
        <title>Whole genome sequence of Curtobacterium flaccumfaciens pv. flaccumfaciens strain CFBP 8819.</title>
        <authorList>
            <person name="Osdaghi E."/>
            <person name="Taghouti G."/>
            <person name="Portier P."/>
            <person name="Fazliarab A."/>
            <person name="Taghavi S.M."/>
            <person name="Briand M."/>
            <person name="Le-Saux M."/>
            <person name="Jacques M.-A."/>
        </authorList>
    </citation>
    <scope>NUCLEOTIDE SEQUENCE [LARGE SCALE GENOMIC DNA]</scope>
    <source>
        <strain evidence="2 3">CFBP 8819</strain>
    </source>
</reference>
<comment type="caution">
    <text evidence="2">The sequence shown here is derived from an EMBL/GenBank/DDBJ whole genome shotgun (WGS) entry which is preliminary data.</text>
</comment>
<organism evidence="2 3">
    <name type="scientific">Curtobacterium aurantiacum</name>
    <dbReference type="NCBI Taxonomy" id="3236919"/>
    <lineage>
        <taxon>Bacteria</taxon>
        <taxon>Bacillati</taxon>
        <taxon>Actinomycetota</taxon>
        <taxon>Actinomycetes</taxon>
        <taxon>Micrococcales</taxon>
        <taxon>Microbacteriaceae</taxon>
        <taxon>Curtobacterium</taxon>
    </lineage>
</organism>
<evidence type="ECO:0000256" key="1">
    <source>
        <dbReference type="SAM" id="Phobius"/>
    </source>
</evidence>
<keyword evidence="3" id="KW-1185">Reference proteome</keyword>
<proteinExistence type="predicted"/>